<evidence type="ECO:0000256" key="1">
    <source>
        <dbReference type="SAM" id="SignalP"/>
    </source>
</evidence>
<reference evidence="3" key="1">
    <citation type="journal article" date="2012" name="MBio">
        <title>Comparative genome analysis of Trichophyton rubrum and related dermatophytes reveals candidate genes involved in infection.</title>
        <authorList>
            <person name="Martinez D.A."/>
            <person name="Oliver B.G."/>
            <person name="Graeser Y."/>
            <person name="Goldberg J.M."/>
            <person name="Li W."/>
            <person name="Martinez-Rossi N.M."/>
            <person name="Monod M."/>
            <person name="Shelest E."/>
            <person name="Barton R.C."/>
            <person name="Birch E."/>
            <person name="Brakhage A.A."/>
            <person name="Chen Z."/>
            <person name="Gurr S.J."/>
            <person name="Heiman D."/>
            <person name="Heitman J."/>
            <person name="Kosti I."/>
            <person name="Rossi A."/>
            <person name="Saif S."/>
            <person name="Samalova M."/>
            <person name="Saunders C.W."/>
            <person name="Shea T."/>
            <person name="Summerbell R.C."/>
            <person name="Xu J."/>
            <person name="Young S."/>
            <person name="Zeng Q."/>
            <person name="Birren B.W."/>
            <person name="Cuomo C.A."/>
            <person name="White T.C."/>
        </authorList>
    </citation>
    <scope>NUCLEOTIDE SEQUENCE [LARGE SCALE GENOMIC DNA]</scope>
    <source>
        <strain evidence="3">ATCC MYA-4606 / CBS 127.97</strain>
    </source>
</reference>
<dbReference type="AlphaFoldDB" id="F2Q427"/>
<feature type="chain" id="PRO_5003285066" description="Secreted protein" evidence="1">
    <location>
        <begin position="27"/>
        <end position="102"/>
    </location>
</feature>
<protein>
    <recommendedName>
        <fullName evidence="4">Secreted protein</fullName>
    </recommendedName>
</protein>
<feature type="signal peptide" evidence="1">
    <location>
        <begin position="1"/>
        <end position="26"/>
    </location>
</feature>
<proteinExistence type="predicted"/>
<evidence type="ECO:0000313" key="2">
    <source>
        <dbReference type="EMBL" id="EGE08895.1"/>
    </source>
</evidence>
<evidence type="ECO:0008006" key="4">
    <source>
        <dbReference type="Google" id="ProtNLM"/>
    </source>
</evidence>
<dbReference type="EMBL" id="DS995789">
    <property type="protein sequence ID" value="EGE08895.1"/>
    <property type="molecule type" value="Genomic_DNA"/>
</dbReference>
<accession>F2Q427</accession>
<dbReference type="HOGENOM" id="CLU_2279432_0_0_1"/>
<keyword evidence="3" id="KW-1185">Reference proteome</keyword>
<sequence length="102" mass="11156">MAVIMIDIDALMLWLVMLSLLAQTRATRGSHDVTSDKIRTGFRPSRLNNIISDIPCKDNNVVAGFESPTDLLPEEAADPRHRAAIIAEQIDCVPPAHIVQPG</sequence>
<gene>
    <name evidence="2" type="ORF">TEQG_07801</name>
</gene>
<organism evidence="2 3">
    <name type="scientific">Trichophyton equinum (strain ATCC MYA-4606 / CBS 127.97)</name>
    <name type="common">Horse ringworm fungus</name>
    <dbReference type="NCBI Taxonomy" id="559882"/>
    <lineage>
        <taxon>Eukaryota</taxon>
        <taxon>Fungi</taxon>
        <taxon>Dikarya</taxon>
        <taxon>Ascomycota</taxon>
        <taxon>Pezizomycotina</taxon>
        <taxon>Eurotiomycetes</taxon>
        <taxon>Eurotiomycetidae</taxon>
        <taxon>Onygenales</taxon>
        <taxon>Arthrodermataceae</taxon>
        <taxon>Trichophyton</taxon>
    </lineage>
</organism>
<evidence type="ECO:0000313" key="3">
    <source>
        <dbReference type="Proteomes" id="UP000009169"/>
    </source>
</evidence>
<dbReference type="Proteomes" id="UP000009169">
    <property type="component" value="Unassembled WGS sequence"/>
</dbReference>
<dbReference type="VEuPathDB" id="FungiDB:TEQG_07801"/>
<keyword evidence="1" id="KW-0732">Signal</keyword>
<name>F2Q427_TRIEC</name>